<sequence length="491" mass="54383">MKAYSPPLSLWRLVEQHVPEHEHEEIKSMLGASLVEQSQELHEEIEMLLDIWREMRGENTESVSPQSSLPEPPDQRDRLIQEICFFVDNVKEKAKEKGIDPQLIFKRHNSQVLDYAAELTRPESSAKRTSSSTSLDGRETPLLSSVDNRENLSVEITDEVQAVNTKLNYLDFAEVCENLRSTLEREVDQLMKDIQFLQSCLDSEADFRDSPAPNPFSREPTLSELREERSHLEKDLLATTRITATPHVAKPSFILSNTVLLSAPPDLSASSAQTWPSPLKADHSLVGAVREDCDTESAASGTSLALKNQIKKVQLLKSPIQTQQKNCISAVESDRNPKSLKSNLDQTQHASKLSLREISPGSLSSSNKNDTKNLRQLPGTKVSKNTEGYNKQLSSPAKSGRKQENAKVTMGVIRRTGSPGRVRVVGLTTVVSSQSSRDKNTLSDFSSTSKSPSDISPSSISSSLSIDTPARPRSAHADRFRKMVLGCRNGD</sequence>
<dbReference type="AlphaFoldDB" id="A0A8S3YQT6"/>
<protein>
    <recommendedName>
        <fullName evidence="5">Coiled-coil domain-containing protein 24</fullName>
    </recommendedName>
</protein>
<feature type="compositionally biased region" description="Polar residues" evidence="2">
    <location>
        <begin position="382"/>
        <end position="397"/>
    </location>
</feature>
<dbReference type="EMBL" id="CAJHNH020000455">
    <property type="protein sequence ID" value="CAG5117785.1"/>
    <property type="molecule type" value="Genomic_DNA"/>
</dbReference>
<feature type="region of interest" description="Disordered" evidence="2">
    <location>
        <begin position="431"/>
        <end position="479"/>
    </location>
</feature>
<dbReference type="Proteomes" id="UP000678393">
    <property type="component" value="Unassembled WGS sequence"/>
</dbReference>
<evidence type="ECO:0008006" key="5">
    <source>
        <dbReference type="Google" id="ProtNLM"/>
    </source>
</evidence>
<dbReference type="Pfam" id="PF15669">
    <property type="entry name" value="CCDC24"/>
    <property type="match status" value="1"/>
</dbReference>
<keyword evidence="4" id="KW-1185">Reference proteome</keyword>
<organism evidence="3 4">
    <name type="scientific">Candidula unifasciata</name>
    <dbReference type="NCBI Taxonomy" id="100452"/>
    <lineage>
        <taxon>Eukaryota</taxon>
        <taxon>Metazoa</taxon>
        <taxon>Spiralia</taxon>
        <taxon>Lophotrochozoa</taxon>
        <taxon>Mollusca</taxon>
        <taxon>Gastropoda</taxon>
        <taxon>Heterobranchia</taxon>
        <taxon>Euthyneura</taxon>
        <taxon>Panpulmonata</taxon>
        <taxon>Eupulmonata</taxon>
        <taxon>Stylommatophora</taxon>
        <taxon>Helicina</taxon>
        <taxon>Helicoidea</taxon>
        <taxon>Geomitridae</taxon>
        <taxon>Candidula</taxon>
    </lineage>
</organism>
<feature type="compositionally biased region" description="Low complexity" evidence="2">
    <location>
        <begin position="442"/>
        <end position="469"/>
    </location>
</feature>
<comment type="caution">
    <text evidence="3">The sequence shown here is derived from an EMBL/GenBank/DDBJ whole genome shotgun (WGS) entry which is preliminary data.</text>
</comment>
<evidence type="ECO:0000256" key="2">
    <source>
        <dbReference type="SAM" id="MobiDB-lite"/>
    </source>
</evidence>
<keyword evidence="1" id="KW-0175">Coiled coil</keyword>
<name>A0A8S3YQT6_9EUPU</name>
<evidence type="ECO:0000256" key="1">
    <source>
        <dbReference type="SAM" id="Coils"/>
    </source>
</evidence>
<dbReference type="InterPro" id="IPR031367">
    <property type="entry name" value="CCDC24"/>
</dbReference>
<dbReference type="OrthoDB" id="6022633at2759"/>
<feature type="coiled-coil region" evidence="1">
    <location>
        <begin position="173"/>
        <end position="242"/>
    </location>
</feature>
<gene>
    <name evidence="3" type="ORF">CUNI_LOCUS3343</name>
</gene>
<reference evidence="3" key="1">
    <citation type="submission" date="2021-04" db="EMBL/GenBank/DDBJ databases">
        <authorList>
            <consortium name="Molecular Ecology Group"/>
        </authorList>
    </citation>
    <scope>NUCLEOTIDE SEQUENCE</scope>
</reference>
<evidence type="ECO:0000313" key="3">
    <source>
        <dbReference type="EMBL" id="CAG5117785.1"/>
    </source>
</evidence>
<feature type="compositionally biased region" description="Polar residues" evidence="2">
    <location>
        <begin position="339"/>
        <end position="351"/>
    </location>
</feature>
<accession>A0A8S3YQT6</accession>
<dbReference type="PANTHER" id="PTHR28601:SF1">
    <property type="entry name" value="COILED-COIL DOMAIN-CONTAINING PROTEIN 24"/>
    <property type="match status" value="1"/>
</dbReference>
<proteinExistence type="predicted"/>
<dbReference type="PANTHER" id="PTHR28601">
    <property type="entry name" value="COILED-COIL DOMAIN-CONTAINING PROTEIN 24"/>
    <property type="match status" value="1"/>
</dbReference>
<evidence type="ECO:0000313" key="4">
    <source>
        <dbReference type="Proteomes" id="UP000678393"/>
    </source>
</evidence>
<feature type="region of interest" description="Disordered" evidence="2">
    <location>
        <begin position="327"/>
        <end position="412"/>
    </location>
</feature>
<feature type="region of interest" description="Disordered" evidence="2">
    <location>
        <begin position="117"/>
        <end position="146"/>
    </location>
</feature>